<keyword evidence="2" id="KW-1185">Reference proteome</keyword>
<comment type="caution">
    <text evidence="1">The sequence shown here is derived from an EMBL/GenBank/DDBJ whole genome shotgun (WGS) entry which is preliminary data.</text>
</comment>
<dbReference type="Proteomes" id="UP001172680">
    <property type="component" value="Unassembled WGS sequence"/>
</dbReference>
<sequence length="211" mass="24685">MSIQVSYTPTASEISMDKNYSDDIYLAVNPFGQQIRTANEIDDDIRTMARKPILGSKAADKTALGYVYIYRDPERPNLHKIGYTNKEISERQRWIQAKCSITLESIPHGLIPVRNAERAEKLVHAELRNFRRVFTCKCGTKHREWYEVTEKEALRVVRRWDSFLRQVPYDDNGRLIGLWTKRITIMPRPLSGEKPDDHDARHQRWTDVLKA</sequence>
<accession>A0ACC2YKU3</accession>
<dbReference type="EMBL" id="JAPDRP010000026">
    <property type="protein sequence ID" value="KAJ9635856.1"/>
    <property type="molecule type" value="Genomic_DNA"/>
</dbReference>
<evidence type="ECO:0000313" key="1">
    <source>
        <dbReference type="EMBL" id="KAJ9635856.1"/>
    </source>
</evidence>
<evidence type="ECO:0000313" key="2">
    <source>
        <dbReference type="Proteomes" id="UP001172680"/>
    </source>
</evidence>
<protein>
    <submittedName>
        <fullName evidence="1">Uncharacterized protein</fullName>
    </submittedName>
</protein>
<organism evidence="1 2">
    <name type="scientific">Coniosporium tulheliwenetii</name>
    <dbReference type="NCBI Taxonomy" id="3383036"/>
    <lineage>
        <taxon>Eukaryota</taxon>
        <taxon>Fungi</taxon>
        <taxon>Dikarya</taxon>
        <taxon>Ascomycota</taxon>
        <taxon>Pezizomycotina</taxon>
        <taxon>Dothideomycetes</taxon>
        <taxon>Dothideomycetes incertae sedis</taxon>
        <taxon>Coniosporium</taxon>
    </lineage>
</organism>
<proteinExistence type="predicted"/>
<name>A0ACC2YKU3_9PEZI</name>
<reference evidence="1" key="1">
    <citation type="submission" date="2022-10" db="EMBL/GenBank/DDBJ databases">
        <title>Culturing micro-colonial fungi from biological soil crusts in the Mojave desert and describing Neophaeococcomyces mojavensis, and introducing the new genera and species Taxawa tesnikishii.</title>
        <authorList>
            <person name="Kurbessoian T."/>
            <person name="Stajich J.E."/>
        </authorList>
    </citation>
    <scope>NUCLEOTIDE SEQUENCE</scope>
    <source>
        <strain evidence="1">JES_115</strain>
    </source>
</reference>
<gene>
    <name evidence="1" type="ORF">H2199_008209</name>
</gene>